<evidence type="ECO:0000256" key="6">
    <source>
        <dbReference type="ARBA" id="ARBA00022833"/>
    </source>
</evidence>
<dbReference type="GO" id="GO:0009298">
    <property type="term" value="P:GDP-mannose biosynthetic process"/>
    <property type="evidence" value="ECO:0007669"/>
    <property type="project" value="UniProtKB-UniPathway"/>
</dbReference>
<dbReference type="Pfam" id="PF20512">
    <property type="entry name" value="PMI_typeI_hel"/>
    <property type="match status" value="1"/>
</dbReference>
<dbReference type="EMBL" id="HBGY01028440">
    <property type="protein sequence ID" value="CAD9603749.1"/>
    <property type="molecule type" value="Transcribed_RNA"/>
</dbReference>
<feature type="binding site" evidence="9">
    <location>
        <position position="194"/>
    </location>
    <ligand>
        <name>Zn(2+)</name>
        <dbReference type="ChEBI" id="CHEBI:29105"/>
    </ligand>
</feature>
<evidence type="ECO:0000256" key="9">
    <source>
        <dbReference type="PIRSR" id="PIRSR001480-2"/>
    </source>
</evidence>
<gene>
    <name evidence="12" type="ORF">LDAN0321_LOCUS17572</name>
</gene>
<dbReference type="GO" id="GO:0008270">
    <property type="term" value="F:zinc ion binding"/>
    <property type="evidence" value="ECO:0007669"/>
    <property type="project" value="InterPro"/>
</dbReference>
<dbReference type="PANTHER" id="PTHR10309">
    <property type="entry name" value="MANNOSE-6-PHOSPHATE ISOMERASE"/>
    <property type="match status" value="1"/>
</dbReference>
<evidence type="ECO:0000313" key="12">
    <source>
        <dbReference type="EMBL" id="CAD9603749.1"/>
    </source>
</evidence>
<sequence>MTPKPNMMMMLIPTSKSFTEEDIVEDTSPFMTEISKRSISSNALSSMLAARENLNVVEVTRTNALRKLDCAAQQYAWGRVGSNSSVARMKAANCPNFVIEEDSPYAELWVGTHPNGMSQVIDCDTGESCSLKDYVQSDPLLHLGNSEATDLTFLFKVLSINKVLSIQAHPDKELAERLHAERPKIYKDANHKPEMAVALTDDFEAMCGFRPIAAIAANLRKYPEFRTLIGEEIASSLCRLENSQATREVLSDMFYSFNMASKELVDSQLESLMKCLHAKKTEDLSRDDKLMLKLAGQFPGDSGIMAPLMLNHVMLTKGQSFYIGANEPHAYISGEILECMACSDNVVRAGLTPKLKDVDTLVSMLTYKTVIPNITSGKKMDECTTLYAPPVADFAIEVIEVEPYSEYTLKDVKSPSVLLTLSGSGKLVQGDVQSLPAAYGNAAFASANTRTKVVSGPEGIRIVRALSNVHFF</sequence>
<dbReference type="PROSITE" id="PS00965">
    <property type="entry name" value="PMI_I_1"/>
    <property type="match status" value="1"/>
</dbReference>
<dbReference type="Gene3D" id="1.10.441.10">
    <property type="entry name" value="Phosphomannose Isomerase, domain 2"/>
    <property type="match status" value="1"/>
</dbReference>
<evidence type="ECO:0000256" key="3">
    <source>
        <dbReference type="ARBA" id="ARBA00010772"/>
    </source>
</evidence>
<dbReference type="PIRSF" id="PIRSF001480">
    <property type="entry name" value="Mannose-6-phosphate_isomerase"/>
    <property type="match status" value="1"/>
</dbReference>
<comment type="cofactor">
    <cofactor evidence="9">
        <name>Zn(2+)</name>
        <dbReference type="ChEBI" id="CHEBI:29105"/>
    </cofactor>
    <text evidence="9">Binds 1 zinc ion per subunit.</text>
</comment>
<feature type="binding site" evidence="9">
    <location>
        <position position="169"/>
    </location>
    <ligand>
        <name>Zn(2+)</name>
        <dbReference type="ChEBI" id="CHEBI:29105"/>
    </ligand>
</feature>
<dbReference type="InterPro" id="IPR001250">
    <property type="entry name" value="Man6P_Isoase-1"/>
</dbReference>
<dbReference type="InterPro" id="IPR014710">
    <property type="entry name" value="RmlC-like_jellyroll"/>
</dbReference>
<evidence type="ECO:0000259" key="11">
    <source>
        <dbReference type="Pfam" id="PF20512"/>
    </source>
</evidence>
<feature type="domain" description="Phosphomannose isomerase type I helical insertion" evidence="11">
    <location>
        <begin position="230"/>
        <end position="310"/>
    </location>
</feature>
<evidence type="ECO:0000256" key="8">
    <source>
        <dbReference type="PIRSR" id="PIRSR001480-1"/>
    </source>
</evidence>
<reference evidence="12" key="1">
    <citation type="submission" date="2021-01" db="EMBL/GenBank/DDBJ databases">
        <authorList>
            <person name="Corre E."/>
            <person name="Pelletier E."/>
            <person name="Niang G."/>
            <person name="Scheremetjew M."/>
            <person name="Finn R."/>
            <person name="Kale V."/>
            <person name="Holt S."/>
            <person name="Cochrane G."/>
            <person name="Meng A."/>
            <person name="Brown T."/>
            <person name="Cohen L."/>
        </authorList>
    </citation>
    <scope>NUCLEOTIDE SEQUENCE</scope>
    <source>
        <strain evidence="12">B650</strain>
    </source>
</reference>
<dbReference type="UniPathway" id="UPA00126">
    <property type="reaction ID" value="UER00423"/>
</dbReference>
<comment type="pathway">
    <text evidence="2">Nucleotide-sugar biosynthesis; GDP-alpha-D-mannose biosynthesis; alpha-D-mannose 1-phosphate from D-fructose 6-phosphate: step 1/2.</text>
</comment>
<feature type="binding site" evidence="9">
    <location>
        <position position="329"/>
    </location>
    <ligand>
        <name>Zn(2+)</name>
        <dbReference type="ChEBI" id="CHEBI:29105"/>
    </ligand>
</feature>
<dbReference type="PANTHER" id="PTHR10309:SF0">
    <property type="entry name" value="MANNOSE-6-PHOSPHATE ISOMERASE"/>
    <property type="match status" value="1"/>
</dbReference>
<dbReference type="InterPro" id="IPR046457">
    <property type="entry name" value="PMI_typeI_cat"/>
</dbReference>
<keyword evidence="7" id="KW-0413">Isomerase</keyword>
<dbReference type="InterPro" id="IPR016305">
    <property type="entry name" value="Mannose-6-P_Isomerase"/>
</dbReference>
<feature type="domain" description="Phosphomannose isomerase type I catalytic" evidence="10">
    <location>
        <begin position="66"/>
        <end position="211"/>
    </location>
</feature>
<dbReference type="PRINTS" id="PR00714">
    <property type="entry name" value="MAN6PISMRASE"/>
</dbReference>
<keyword evidence="5 9" id="KW-0479">Metal-binding</keyword>
<comment type="similarity">
    <text evidence="3">Belongs to the mannose-6-phosphate isomerase type 1 family.</text>
</comment>
<keyword evidence="6 9" id="KW-0862">Zinc</keyword>
<dbReference type="SUPFAM" id="SSF51182">
    <property type="entry name" value="RmlC-like cupins"/>
    <property type="match status" value="1"/>
</dbReference>
<dbReference type="CDD" id="cd07011">
    <property type="entry name" value="cupin_PMI_type_I_N"/>
    <property type="match status" value="1"/>
</dbReference>
<feature type="active site" evidence="8">
    <location>
        <position position="348"/>
    </location>
</feature>
<accession>A0A7S2PL68</accession>
<name>A0A7S2PL68_9STRA</name>
<organism evidence="12">
    <name type="scientific">Leptocylindrus danicus</name>
    <dbReference type="NCBI Taxonomy" id="163516"/>
    <lineage>
        <taxon>Eukaryota</taxon>
        <taxon>Sar</taxon>
        <taxon>Stramenopiles</taxon>
        <taxon>Ochrophyta</taxon>
        <taxon>Bacillariophyta</taxon>
        <taxon>Coscinodiscophyceae</taxon>
        <taxon>Chaetocerotophycidae</taxon>
        <taxon>Leptocylindrales</taxon>
        <taxon>Leptocylindraceae</taxon>
        <taxon>Leptocylindrus</taxon>
    </lineage>
</organism>
<dbReference type="GO" id="GO:0005975">
    <property type="term" value="P:carbohydrate metabolic process"/>
    <property type="evidence" value="ECO:0007669"/>
    <property type="project" value="InterPro"/>
</dbReference>
<evidence type="ECO:0000256" key="4">
    <source>
        <dbReference type="ARBA" id="ARBA00011956"/>
    </source>
</evidence>
<dbReference type="InterPro" id="IPR018050">
    <property type="entry name" value="Pmannose_isomerase-type1_CS"/>
</dbReference>
<dbReference type="EC" id="5.3.1.8" evidence="4"/>
<dbReference type="InterPro" id="IPR011051">
    <property type="entry name" value="RmlC_Cupin_sf"/>
</dbReference>
<feature type="binding site" evidence="9">
    <location>
        <position position="167"/>
    </location>
    <ligand>
        <name>Zn(2+)</name>
        <dbReference type="ChEBI" id="CHEBI:29105"/>
    </ligand>
</feature>
<dbReference type="PROSITE" id="PS00966">
    <property type="entry name" value="PMI_I_2"/>
    <property type="match status" value="1"/>
</dbReference>
<proteinExistence type="inferred from homology"/>
<evidence type="ECO:0000256" key="5">
    <source>
        <dbReference type="ARBA" id="ARBA00022723"/>
    </source>
</evidence>
<dbReference type="GO" id="GO:0004476">
    <property type="term" value="F:mannose-6-phosphate isomerase activity"/>
    <property type="evidence" value="ECO:0007669"/>
    <property type="project" value="UniProtKB-EC"/>
</dbReference>
<evidence type="ECO:0000259" key="10">
    <source>
        <dbReference type="Pfam" id="PF20511"/>
    </source>
</evidence>
<evidence type="ECO:0000256" key="2">
    <source>
        <dbReference type="ARBA" id="ARBA00004666"/>
    </source>
</evidence>
<dbReference type="Gene3D" id="2.60.120.10">
    <property type="entry name" value="Jelly Rolls"/>
    <property type="match status" value="2"/>
</dbReference>
<dbReference type="GO" id="GO:0005829">
    <property type="term" value="C:cytosol"/>
    <property type="evidence" value="ECO:0007669"/>
    <property type="project" value="TreeGrafter"/>
</dbReference>
<comment type="catalytic activity">
    <reaction evidence="1">
        <text>D-mannose 6-phosphate = D-fructose 6-phosphate</text>
        <dbReference type="Rhea" id="RHEA:12356"/>
        <dbReference type="ChEBI" id="CHEBI:58735"/>
        <dbReference type="ChEBI" id="CHEBI:61527"/>
        <dbReference type="EC" id="5.3.1.8"/>
    </reaction>
</comment>
<dbReference type="Pfam" id="PF20511">
    <property type="entry name" value="PMI_typeI_cat"/>
    <property type="match status" value="1"/>
</dbReference>
<evidence type="ECO:0000256" key="1">
    <source>
        <dbReference type="ARBA" id="ARBA00000757"/>
    </source>
</evidence>
<evidence type="ECO:0000256" key="7">
    <source>
        <dbReference type="ARBA" id="ARBA00023235"/>
    </source>
</evidence>
<dbReference type="AlphaFoldDB" id="A0A7S2PL68"/>
<dbReference type="InterPro" id="IPR046458">
    <property type="entry name" value="PMI_typeI_hel"/>
</dbReference>
<dbReference type="NCBIfam" id="TIGR00218">
    <property type="entry name" value="manA"/>
    <property type="match status" value="1"/>
</dbReference>
<protein>
    <recommendedName>
        <fullName evidence="4">mannose-6-phosphate isomerase</fullName>
        <ecNumber evidence="4">5.3.1.8</ecNumber>
    </recommendedName>
</protein>